<dbReference type="InterPro" id="IPR044824">
    <property type="entry name" value="MAIN-like"/>
</dbReference>
<dbReference type="Proteomes" id="UP000087171">
    <property type="component" value="Chromosome Ca4"/>
</dbReference>
<evidence type="ECO:0000259" key="2">
    <source>
        <dbReference type="Pfam" id="PF10536"/>
    </source>
</evidence>
<reference evidence="4" key="2">
    <citation type="submission" date="2025-08" db="UniProtKB">
        <authorList>
            <consortium name="RefSeq"/>
        </authorList>
    </citation>
    <scope>IDENTIFICATION</scope>
    <source>
        <tissue evidence="4">Etiolated seedlings</tissue>
    </source>
</reference>
<protein>
    <submittedName>
        <fullName evidence="4">Protein MAIN-LIKE 1-like</fullName>
    </submittedName>
</protein>
<evidence type="ECO:0000313" key="3">
    <source>
        <dbReference type="Proteomes" id="UP000087171"/>
    </source>
</evidence>
<dbReference type="Pfam" id="PF10536">
    <property type="entry name" value="PMD"/>
    <property type="match status" value="1"/>
</dbReference>
<name>A0A3Q7YEP4_CICAR</name>
<dbReference type="AlphaFoldDB" id="A0A3Q7YEP4"/>
<proteinExistence type="predicted"/>
<dbReference type="PaxDb" id="3827-XP_004497288.1"/>
<reference evidence="3" key="1">
    <citation type="journal article" date="2013" name="Nat. Biotechnol.">
        <title>Draft genome sequence of chickpea (Cicer arietinum) provides a resource for trait improvement.</title>
        <authorList>
            <person name="Varshney R.K."/>
            <person name="Song C."/>
            <person name="Saxena R.K."/>
            <person name="Azam S."/>
            <person name="Yu S."/>
            <person name="Sharpe A.G."/>
            <person name="Cannon S."/>
            <person name="Baek J."/>
            <person name="Rosen B.D."/>
            <person name="Tar'an B."/>
            <person name="Millan T."/>
            <person name="Zhang X."/>
            <person name="Ramsay L.D."/>
            <person name="Iwata A."/>
            <person name="Wang Y."/>
            <person name="Nelson W."/>
            <person name="Farmer A.D."/>
            <person name="Gaur P.M."/>
            <person name="Soderlund C."/>
            <person name="Penmetsa R.V."/>
            <person name="Xu C."/>
            <person name="Bharti A.K."/>
            <person name="He W."/>
            <person name="Winter P."/>
            <person name="Zhao S."/>
            <person name="Hane J.K."/>
            <person name="Carrasquilla-Garcia N."/>
            <person name="Condie J.A."/>
            <person name="Upadhyaya H.D."/>
            <person name="Luo M.C."/>
            <person name="Thudi M."/>
            <person name="Gowda C.L."/>
            <person name="Singh N.P."/>
            <person name="Lichtenzveig J."/>
            <person name="Gali K.K."/>
            <person name="Rubio J."/>
            <person name="Nadarajan N."/>
            <person name="Dolezel J."/>
            <person name="Bansal K.C."/>
            <person name="Xu X."/>
            <person name="Edwards D."/>
            <person name="Zhang G."/>
            <person name="Kahl G."/>
            <person name="Gil J."/>
            <person name="Singh K.B."/>
            <person name="Datta S.K."/>
            <person name="Jackson S.A."/>
            <person name="Wang J."/>
            <person name="Cook D.R."/>
        </authorList>
    </citation>
    <scope>NUCLEOTIDE SEQUENCE [LARGE SCALE GENOMIC DNA]</scope>
    <source>
        <strain evidence="3">cv. CDC Frontier</strain>
    </source>
</reference>
<keyword evidence="3" id="KW-1185">Reference proteome</keyword>
<feature type="compositionally biased region" description="Basic and acidic residues" evidence="1">
    <location>
        <begin position="345"/>
        <end position="354"/>
    </location>
</feature>
<dbReference type="InterPro" id="IPR019557">
    <property type="entry name" value="AminoTfrase-like_pln_mobile"/>
</dbReference>
<sequence>MSIISAFVERWHRDTSSFHLPIGEMTITLDDVSSLLHIPITGAFFSVNVFNKDEGANILAELLGVSHGVAYAEFNVMRTTTVRYSWLLDVYQQRCREQRWQMAARAFLLFLVGCTLFSDKSAYAVSVAYLECFRDLNSCGGYAWGAAALAYLYDNLREVSMHQTRIVSGYLTLLQAWVYEHFPTLCRDCCRLSASYVEDYPRALKWKPKRDKGLVLPFRKALDEIDVDEVCWTPYENHRLKRPFEDVSLFRGWIRWGPKMYAHLPDKVLRQYGHVQIILGSPLEVVGQTTTPDEMDIMFTQYVVHVVDAGAAVQGHVVCSNDYMDWFRRIYHPYIIRRGPVHEADAEPTDHATHAADGGDPADDTVDITRRAIQITKELIDRQLILPDGMPLINELILMMRSQRGGGRDWTNTVPYRRRNRRTYDLFITFWNMVFL</sequence>
<gene>
    <name evidence="4" type="primary">LOC113786227</name>
</gene>
<evidence type="ECO:0000313" key="4">
    <source>
        <dbReference type="RefSeq" id="XP_027189355.1"/>
    </source>
</evidence>
<dbReference type="GO" id="GO:0010073">
    <property type="term" value="P:meristem maintenance"/>
    <property type="evidence" value="ECO:0007669"/>
    <property type="project" value="InterPro"/>
</dbReference>
<dbReference type="PANTHER" id="PTHR46033">
    <property type="entry name" value="PROTEIN MAIN-LIKE 2"/>
    <property type="match status" value="1"/>
</dbReference>
<dbReference type="RefSeq" id="XP_027189355.1">
    <property type="nucleotide sequence ID" value="XM_027333554.1"/>
</dbReference>
<feature type="region of interest" description="Disordered" evidence="1">
    <location>
        <begin position="345"/>
        <end position="364"/>
    </location>
</feature>
<organism evidence="3 4">
    <name type="scientific">Cicer arietinum</name>
    <name type="common">Chickpea</name>
    <name type="synonym">Garbanzo</name>
    <dbReference type="NCBI Taxonomy" id="3827"/>
    <lineage>
        <taxon>Eukaryota</taxon>
        <taxon>Viridiplantae</taxon>
        <taxon>Streptophyta</taxon>
        <taxon>Embryophyta</taxon>
        <taxon>Tracheophyta</taxon>
        <taxon>Spermatophyta</taxon>
        <taxon>Magnoliopsida</taxon>
        <taxon>eudicotyledons</taxon>
        <taxon>Gunneridae</taxon>
        <taxon>Pentapetalae</taxon>
        <taxon>rosids</taxon>
        <taxon>fabids</taxon>
        <taxon>Fabales</taxon>
        <taxon>Fabaceae</taxon>
        <taxon>Papilionoideae</taxon>
        <taxon>50 kb inversion clade</taxon>
        <taxon>NPAAA clade</taxon>
        <taxon>Hologalegina</taxon>
        <taxon>IRL clade</taxon>
        <taxon>Cicereae</taxon>
        <taxon>Cicer</taxon>
    </lineage>
</organism>
<dbReference type="OrthoDB" id="1733861at2759"/>
<feature type="domain" description="Aminotransferase-like plant mobile" evidence="2">
    <location>
        <begin position="2"/>
        <end position="328"/>
    </location>
</feature>
<dbReference type="PANTHER" id="PTHR46033:SF8">
    <property type="entry name" value="PROTEIN MAINTENANCE OF MERISTEMS-LIKE"/>
    <property type="match status" value="1"/>
</dbReference>
<accession>A0A3Q7YEP4</accession>
<evidence type="ECO:0000256" key="1">
    <source>
        <dbReference type="SAM" id="MobiDB-lite"/>
    </source>
</evidence>